<organism evidence="7 8">
    <name type="scientific">Herminiimonas aquatilis</name>
    <dbReference type="NCBI Taxonomy" id="345342"/>
    <lineage>
        <taxon>Bacteria</taxon>
        <taxon>Pseudomonadati</taxon>
        <taxon>Pseudomonadota</taxon>
        <taxon>Betaproteobacteria</taxon>
        <taxon>Burkholderiales</taxon>
        <taxon>Oxalobacteraceae</taxon>
        <taxon>Herminiimonas</taxon>
    </lineage>
</organism>
<dbReference type="RefSeq" id="WP_382232479.1">
    <property type="nucleotide sequence ID" value="NZ_JBHTCC010000001.1"/>
</dbReference>
<protein>
    <submittedName>
        <fullName evidence="7">YihY/virulence factor BrkB family protein</fullName>
    </submittedName>
</protein>
<dbReference type="InterPro" id="IPR017039">
    <property type="entry name" value="Virul_fac_BrkB"/>
</dbReference>
<dbReference type="Proteomes" id="UP001596379">
    <property type="component" value="Unassembled WGS sequence"/>
</dbReference>
<dbReference type="PIRSF" id="PIRSF035875">
    <property type="entry name" value="RNase_BN"/>
    <property type="match status" value="1"/>
</dbReference>
<evidence type="ECO:0000256" key="2">
    <source>
        <dbReference type="ARBA" id="ARBA00022475"/>
    </source>
</evidence>
<dbReference type="Pfam" id="PF03631">
    <property type="entry name" value="Virul_fac_BrkB"/>
    <property type="match status" value="1"/>
</dbReference>
<feature type="transmembrane region" description="Helical" evidence="6">
    <location>
        <begin position="48"/>
        <end position="71"/>
    </location>
</feature>
<keyword evidence="3 6" id="KW-0812">Transmembrane</keyword>
<evidence type="ECO:0000256" key="3">
    <source>
        <dbReference type="ARBA" id="ARBA00022692"/>
    </source>
</evidence>
<evidence type="ECO:0000256" key="1">
    <source>
        <dbReference type="ARBA" id="ARBA00004651"/>
    </source>
</evidence>
<feature type="transmembrane region" description="Helical" evidence="6">
    <location>
        <begin position="259"/>
        <end position="277"/>
    </location>
</feature>
<evidence type="ECO:0000256" key="6">
    <source>
        <dbReference type="SAM" id="Phobius"/>
    </source>
</evidence>
<keyword evidence="2" id="KW-1003">Cell membrane</keyword>
<sequence length="309" mass="33471">MHTQENISESHGLDKSEDLSVWRRARIVFTCSILEWFAQRGGSKGAAVAFYTLFSMAPILILAIAIAGSVFGTQAARGEIVAQLTGLVGPNGAQAIEMLLANAHNPDISQTATIIATIFLLIGATTVFAELKDSLDEIWHVPMARHAGWIEVLRVRLLSFGMVLVLAFLLLVSLVVSAGLALLERYWGGLWKDAAFILQPASNLVSFIVIACLFGVIYKTLPQVKLSWRDVSIGALGTAGLFIFGKYLIGIYLGNSGIASSYGAAGSLVALLLWVYYSAQIFFLGASFTRQYALWFGTLRHDKKLKAPA</sequence>
<evidence type="ECO:0000313" key="8">
    <source>
        <dbReference type="Proteomes" id="UP001596379"/>
    </source>
</evidence>
<feature type="transmembrane region" description="Helical" evidence="6">
    <location>
        <begin position="108"/>
        <end position="129"/>
    </location>
</feature>
<evidence type="ECO:0000313" key="7">
    <source>
        <dbReference type="EMBL" id="MFC7297316.1"/>
    </source>
</evidence>
<keyword evidence="8" id="KW-1185">Reference proteome</keyword>
<name>A0ABW2J2J4_9BURK</name>
<feature type="transmembrane region" description="Helical" evidence="6">
    <location>
        <begin position="233"/>
        <end position="253"/>
    </location>
</feature>
<dbReference type="EMBL" id="JBHTCC010000001">
    <property type="protein sequence ID" value="MFC7297316.1"/>
    <property type="molecule type" value="Genomic_DNA"/>
</dbReference>
<evidence type="ECO:0000256" key="4">
    <source>
        <dbReference type="ARBA" id="ARBA00022989"/>
    </source>
</evidence>
<comment type="subcellular location">
    <subcellularLocation>
        <location evidence="1">Cell membrane</location>
        <topology evidence="1">Multi-pass membrane protein</topology>
    </subcellularLocation>
</comment>
<dbReference type="PANTHER" id="PTHR30213:SF1">
    <property type="entry name" value="INNER MEMBRANE PROTEIN YHJD"/>
    <property type="match status" value="1"/>
</dbReference>
<feature type="transmembrane region" description="Helical" evidence="6">
    <location>
        <begin position="203"/>
        <end position="221"/>
    </location>
</feature>
<keyword evidence="5 6" id="KW-0472">Membrane</keyword>
<accession>A0ABW2J2J4</accession>
<dbReference type="PANTHER" id="PTHR30213">
    <property type="entry name" value="INNER MEMBRANE PROTEIN YHJD"/>
    <property type="match status" value="1"/>
</dbReference>
<gene>
    <name evidence="7" type="ORF">ACFQO0_02575</name>
</gene>
<keyword evidence="4 6" id="KW-1133">Transmembrane helix</keyword>
<evidence type="ECO:0000256" key="5">
    <source>
        <dbReference type="ARBA" id="ARBA00023136"/>
    </source>
</evidence>
<comment type="caution">
    <text evidence="7">The sequence shown here is derived from an EMBL/GenBank/DDBJ whole genome shotgun (WGS) entry which is preliminary data.</text>
</comment>
<reference evidence="8" key="1">
    <citation type="journal article" date="2019" name="Int. J. Syst. Evol. Microbiol.">
        <title>The Global Catalogue of Microorganisms (GCM) 10K type strain sequencing project: providing services to taxonomists for standard genome sequencing and annotation.</title>
        <authorList>
            <consortium name="The Broad Institute Genomics Platform"/>
            <consortium name="The Broad Institute Genome Sequencing Center for Infectious Disease"/>
            <person name="Wu L."/>
            <person name="Ma J."/>
        </authorList>
    </citation>
    <scope>NUCLEOTIDE SEQUENCE [LARGE SCALE GENOMIC DNA]</scope>
    <source>
        <strain evidence="8">CCUG 36956</strain>
    </source>
</reference>
<proteinExistence type="predicted"/>
<feature type="transmembrane region" description="Helical" evidence="6">
    <location>
        <begin position="157"/>
        <end position="183"/>
    </location>
</feature>